<feature type="transmembrane region" description="Helical" evidence="1">
    <location>
        <begin position="36"/>
        <end position="57"/>
    </location>
</feature>
<keyword evidence="1" id="KW-0812">Transmembrane</keyword>
<evidence type="ECO:0000313" key="3">
    <source>
        <dbReference type="Proteomes" id="UP000051202"/>
    </source>
</evidence>
<proteinExistence type="predicted"/>
<sequence length="119" mass="12860">MKHLHMLMAVLTIVLFLYQSYLVLSANRLAPRVVKIATHIIYALLIVSGAIMLMQLMSANAPVQWVFAKIILLIAAISSSIKAFNAHATPAQSKTGILISAVAYVGIVILAFAKPANLF</sequence>
<dbReference type="Pfam" id="PF04247">
    <property type="entry name" value="SirB"/>
    <property type="match status" value="1"/>
</dbReference>
<feature type="transmembrane region" description="Helical" evidence="1">
    <location>
        <begin position="6"/>
        <end position="24"/>
    </location>
</feature>
<feature type="transmembrane region" description="Helical" evidence="1">
    <location>
        <begin position="96"/>
        <end position="113"/>
    </location>
</feature>
<dbReference type="AlphaFoldDB" id="A0A0T6DNA8"/>
<dbReference type="PIRSF" id="PIRSF005610">
    <property type="entry name" value="SirB"/>
    <property type="match status" value="1"/>
</dbReference>
<comment type="caution">
    <text evidence="2">The sequence shown here is derived from an EMBL/GenBank/DDBJ whole genome shotgun (WGS) entry which is preliminary data.</text>
</comment>
<evidence type="ECO:0000256" key="1">
    <source>
        <dbReference type="SAM" id="Phobius"/>
    </source>
</evidence>
<keyword evidence="1" id="KW-0472">Membrane</keyword>
<dbReference type="InterPro" id="IPR007360">
    <property type="entry name" value="SirB"/>
</dbReference>
<accession>A0A0T6DNA8</accession>
<dbReference type="STRING" id="554343.AS194_12015"/>
<keyword evidence="1" id="KW-1133">Transmembrane helix</keyword>
<feature type="transmembrane region" description="Helical" evidence="1">
    <location>
        <begin position="63"/>
        <end position="84"/>
    </location>
</feature>
<evidence type="ECO:0000313" key="2">
    <source>
        <dbReference type="EMBL" id="KRU21476.1"/>
    </source>
</evidence>
<reference evidence="2 3" key="1">
    <citation type="submission" date="2015-11" db="EMBL/GenBank/DDBJ databases">
        <title>Permanent draft genome of Psychrobacter piscatorii LQ58.</title>
        <authorList>
            <person name="Zhou M."/>
            <person name="Dong B."/>
            <person name="Liu Q."/>
        </authorList>
    </citation>
    <scope>NUCLEOTIDE SEQUENCE [LARGE SCALE GENOMIC DNA]</scope>
    <source>
        <strain evidence="2 3">LQ58</strain>
    </source>
</reference>
<keyword evidence="3" id="KW-1185">Reference proteome</keyword>
<dbReference type="EMBL" id="LNDJ01000111">
    <property type="protein sequence ID" value="KRU21476.1"/>
    <property type="molecule type" value="Genomic_DNA"/>
</dbReference>
<evidence type="ECO:0008006" key="4">
    <source>
        <dbReference type="Google" id="ProtNLM"/>
    </source>
</evidence>
<protein>
    <recommendedName>
        <fullName evidence="4">Invasion protein expression up-regulator SirB</fullName>
    </recommendedName>
</protein>
<dbReference type="Proteomes" id="UP000051202">
    <property type="component" value="Unassembled WGS sequence"/>
</dbReference>
<name>A0A0T6DNA8_9GAMM</name>
<organism evidence="2 3">
    <name type="scientific">Psychrobacter piscatorii</name>
    <dbReference type="NCBI Taxonomy" id="554343"/>
    <lineage>
        <taxon>Bacteria</taxon>
        <taxon>Pseudomonadati</taxon>
        <taxon>Pseudomonadota</taxon>
        <taxon>Gammaproteobacteria</taxon>
        <taxon>Moraxellales</taxon>
        <taxon>Moraxellaceae</taxon>
        <taxon>Psychrobacter</taxon>
    </lineage>
</organism>
<dbReference type="RefSeq" id="WP_058025710.1">
    <property type="nucleotide sequence ID" value="NZ_LNDJ01000111.1"/>
</dbReference>
<gene>
    <name evidence="2" type="ORF">AS194_12015</name>
</gene>